<evidence type="ECO:0008006" key="5">
    <source>
        <dbReference type="Google" id="ProtNLM"/>
    </source>
</evidence>
<proteinExistence type="predicted"/>
<name>A0A7M4CEQ7_9VIRU</name>
<dbReference type="PROSITE" id="PS50088">
    <property type="entry name" value="ANK_REPEAT"/>
    <property type="match status" value="2"/>
</dbReference>
<keyword evidence="2" id="KW-0040">ANK repeat</keyword>
<dbReference type="Pfam" id="PF12796">
    <property type="entry name" value="Ank_2"/>
    <property type="match status" value="1"/>
</dbReference>
<dbReference type="Proteomes" id="UP001162120">
    <property type="component" value="Segment"/>
</dbReference>
<evidence type="ECO:0000313" key="3">
    <source>
        <dbReference type="EMBL" id="QOI90163.1"/>
    </source>
</evidence>
<dbReference type="GO" id="GO:0085020">
    <property type="term" value="P:protein K6-linked ubiquitination"/>
    <property type="evidence" value="ECO:0007669"/>
    <property type="project" value="TreeGrafter"/>
</dbReference>
<reference evidence="3" key="1">
    <citation type="submission" date="2020-06" db="EMBL/GenBank/DDBJ databases">
        <title>Lateral gene transfer of anion-conducting channel rhodopsins between green algae and giant viruses.</title>
        <authorList>
            <person name="Rozenberg A."/>
            <person name="Oppermann J."/>
            <person name="Wietek J."/>
            <person name="Fernandez Lahore R.G."/>
            <person name="Sandaa R.-A."/>
            <person name="Bratbak G."/>
            <person name="Hegemann P."/>
            <person name="Beja O."/>
        </authorList>
    </citation>
    <scope>NUCLEOTIDE SEQUENCE</scope>
    <source>
        <strain evidence="3">01B</strain>
    </source>
</reference>
<dbReference type="PANTHER" id="PTHR24171:SF8">
    <property type="entry name" value="BRCA1-ASSOCIATED RING DOMAIN PROTEIN 1"/>
    <property type="match status" value="1"/>
</dbReference>
<dbReference type="SMART" id="SM00248">
    <property type="entry name" value="ANK"/>
    <property type="match status" value="3"/>
</dbReference>
<evidence type="ECO:0000256" key="2">
    <source>
        <dbReference type="ARBA" id="ARBA00023043"/>
    </source>
</evidence>
<sequence length="188" mass="21879">MSYLMTEDEMDTMQRLLEAIMYNNIRQIAHEIVANGADINNNNNYDLFYGTPIHYATKQKCDSMTIKFMLYAGANINATDYYGDTPLHEVIRDNDIDRVNILVTMGADIYQKNNDNETPLELSIKNRKIYDVLIPKTNGHKKWNKLRPLIFTIDKLTKIYNMSLQRVWSPGGTGYHQCKRNFEALQLM</sequence>
<gene>
    <name evidence="3" type="ORF">HWQ62_00025</name>
</gene>
<evidence type="ECO:0000256" key="1">
    <source>
        <dbReference type="ARBA" id="ARBA00022737"/>
    </source>
</evidence>
<dbReference type="EMBL" id="MT663534">
    <property type="protein sequence ID" value="QOI90163.1"/>
    <property type="molecule type" value="Genomic_DNA"/>
</dbReference>
<accession>A0A7M4CEQ7</accession>
<protein>
    <recommendedName>
        <fullName evidence="5">Ankyrin repeat protein</fullName>
    </recommendedName>
</protein>
<keyword evidence="4" id="KW-1185">Reference proteome</keyword>
<evidence type="ECO:0000313" key="4">
    <source>
        <dbReference type="Proteomes" id="UP001162120"/>
    </source>
</evidence>
<organism evidence="3 4">
    <name type="scientific">Pyramimonas orientalis virus 01B</name>
    <dbReference type="NCBI Taxonomy" id="3134525"/>
    <lineage>
        <taxon>Viruses</taxon>
        <taxon>Varidnaviria</taxon>
        <taxon>Bamfordvirae</taxon>
        <taxon>Nucleocytoviricota</taxon>
        <taxon>Megaviricetes</taxon>
        <taxon>Imitervirales</taxon>
        <taxon>Allomimiviridae</taxon>
        <taxon>Heliosvirus</taxon>
        <taxon>Heliosvirus raunefjordenense</taxon>
    </lineage>
</organism>
<dbReference type="Gene3D" id="1.25.40.20">
    <property type="entry name" value="Ankyrin repeat-containing domain"/>
    <property type="match status" value="1"/>
</dbReference>
<dbReference type="SUPFAM" id="SSF48403">
    <property type="entry name" value="Ankyrin repeat"/>
    <property type="match status" value="1"/>
</dbReference>
<keyword evidence="1" id="KW-0677">Repeat</keyword>
<dbReference type="InterPro" id="IPR002110">
    <property type="entry name" value="Ankyrin_rpt"/>
</dbReference>
<dbReference type="PANTHER" id="PTHR24171">
    <property type="entry name" value="ANKYRIN REPEAT DOMAIN-CONTAINING PROTEIN 39-RELATED"/>
    <property type="match status" value="1"/>
</dbReference>
<dbReference type="InterPro" id="IPR036770">
    <property type="entry name" value="Ankyrin_rpt-contain_sf"/>
</dbReference>
<dbReference type="GO" id="GO:0004842">
    <property type="term" value="F:ubiquitin-protein transferase activity"/>
    <property type="evidence" value="ECO:0007669"/>
    <property type="project" value="TreeGrafter"/>
</dbReference>
<dbReference type="PROSITE" id="PS50297">
    <property type="entry name" value="ANK_REP_REGION"/>
    <property type="match status" value="1"/>
</dbReference>